<dbReference type="Proteomes" id="UP000184600">
    <property type="component" value="Unassembled WGS sequence"/>
</dbReference>
<accession>A0A1M7Z2P7</accession>
<keyword evidence="2" id="KW-1185">Reference proteome</keyword>
<proteinExistence type="predicted"/>
<gene>
    <name evidence="1" type="ORF">VQ7734_04851</name>
</gene>
<evidence type="ECO:0000313" key="2">
    <source>
        <dbReference type="Proteomes" id="UP000184600"/>
    </source>
</evidence>
<dbReference type="AlphaFoldDB" id="A0A1M7Z2P7"/>
<name>A0A1M7Z2P7_9VIBR</name>
<organism evidence="1 2">
    <name type="scientific">Vibrio quintilis</name>
    <dbReference type="NCBI Taxonomy" id="1117707"/>
    <lineage>
        <taxon>Bacteria</taxon>
        <taxon>Pseudomonadati</taxon>
        <taxon>Pseudomonadota</taxon>
        <taxon>Gammaproteobacteria</taxon>
        <taxon>Vibrionales</taxon>
        <taxon>Vibrionaceae</taxon>
        <taxon>Vibrio</taxon>
    </lineage>
</organism>
<dbReference type="RefSeq" id="WP_073586508.1">
    <property type="nucleotide sequence ID" value="NZ_AP024897.1"/>
</dbReference>
<dbReference type="EMBL" id="FRFG01000093">
    <property type="protein sequence ID" value="SHO59075.1"/>
    <property type="molecule type" value="Genomic_DNA"/>
</dbReference>
<evidence type="ECO:0000313" key="1">
    <source>
        <dbReference type="EMBL" id="SHO59075.1"/>
    </source>
</evidence>
<reference evidence="2" key="1">
    <citation type="submission" date="2016-12" db="EMBL/GenBank/DDBJ databases">
        <authorList>
            <person name="Rodrigo-Torres L."/>
            <person name="Arahal R.D."/>
            <person name="Lucena T."/>
        </authorList>
    </citation>
    <scope>NUCLEOTIDE SEQUENCE [LARGE SCALE GENOMIC DNA]</scope>
</reference>
<protein>
    <submittedName>
        <fullName evidence="1">Uncharacterized protein</fullName>
    </submittedName>
</protein>
<sequence length="87" mass="9913">MSESVHWVSLISQQFMHSLVFLSKILDEDQSVSITLMSSGHGARIELFHFKQPPLPAAQQQTDPEEFPVLKQVDTNVYQINPESVFK</sequence>